<dbReference type="PANTHER" id="PTHR45138">
    <property type="entry name" value="REGULATORY COMPONENTS OF SENSORY TRANSDUCTION SYSTEM"/>
    <property type="match status" value="1"/>
</dbReference>
<accession>A0A1M4W0S3</accession>
<feature type="domain" description="GGDEF" evidence="1">
    <location>
        <begin position="205"/>
        <end position="329"/>
    </location>
</feature>
<dbReference type="PROSITE" id="PS50887">
    <property type="entry name" value="GGDEF"/>
    <property type="match status" value="1"/>
</dbReference>
<dbReference type="OrthoDB" id="23692at2"/>
<reference evidence="3" key="1">
    <citation type="submission" date="2016-11" db="EMBL/GenBank/DDBJ databases">
        <authorList>
            <person name="Varghese N."/>
            <person name="Submissions S."/>
        </authorList>
    </citation>
    <scope>NUCLEOTIDE SEQUENCE [LARGE SCALE GENOMIC DNA]</scope>
    <source>
        <strain evidence="3">DSM 19514</strain>
    </source>
</reference>
<dbReference type="RefSeq" id="WP_072790768.1">
    <property type="nucleotide sequence ID" value="NZ_FQUL01000021.1"/>
</dbReference>
<evidence type="ECO:0000313" key="2">
    <source>
        <dbReference type="EMBL" id="SHE74861.1"/>
    </source>
</evidence>
<dbReference type="Pfam" id="PF00990">
    <property type="entry name" value="GGDEF"/>
    <property type="match status" value="1"/>
</dbReference>
<dbReference type="InterPro" id="IPR000160">
    <property type="entry name" value="GGDEF_dom"/>
</dbReference>
<dbReference type="SMART" id="SM00267">
    <property type="entry name" value="GGDEF"/>
    <property type="match status" value="1"/>
</dbReference>
<dbReference type="STRING" id="1121881.SAMN02745225_01497"/>
<gene>
    <name evidence="2" type="ORF">SAMN02745225_01497</name>
</gene>
<organism evidence="2 3">
    <name type="scientific">Ferrithrix thermotolerans DSM 19514</name>
    <dbReference type="NCBI Taxonomy" id="1121881"/>
    <lineage>
        <taxon>Bacteria</taxon>
        <taxon>Bacillati</taxon>
        <taxon>Actinomycetota</taxon>
        <taxon>Acidimicrobiia</taxon>
        <taxon>Acidimicrobiales</taxon>
        <taxon>Acidimicrobiaceae</taxon>
        <taxon>Ferrithrix</taxon>
    </lineage>
</organism>
<evidence type="ECO:0000259" key="1">
    <source>
        <dbReference type="PROSITE" id="PS50887"/>
    </source>
</evidence>
<dbReference type="InterPro" id="IPR029787">
    <property type="entry name" value="Nucleotide_cyclase"/>
</dbReference>
<evidence type="ECO:0000313" key="3">
    <source>
        <dbReference type="Proteomes" id="UP000184295"/>
    </source>
</evidence>
<name>A0A1M4W0S3_9ACTN</name>
<dbReference type="AlphaFoldDB" id="A0A1M4W0S3"/>
<dbReference type="InterPro" id="IPR050469">
    <property type="entry name" value="Diguanylate_Cyclase"/>
</dbReference>
<dbReference type="NCBIfam" id="TIGR00254">
    <property type="entry name" value="GGDEF"/>
    <property type="match status" value="1"/>
</dbReference>
<sequence>MKQGFLPGDEARASIVAAMDQVRLACGATGVLLASTSDDLTATVEISRSSLSALRSGDSLVIRRLPRVQRSILGGSSNSKTGYQTDVVHLEKPPYVEFSTQLLTMGPIKSIFLRSFEVDKEGFFVCLYANKAMNLPQDALVMTVEMLTLHCENALRLRNTLQKVTQKLDFVENKASSDELTGLLNRYGFTLAIQREQRRRERYPMPVSIFVFDLDGLKTINDTYGHQAGDQYIQRFATLLGQTCRAIDFTARLGGDEFAVLAPHTDSTSAQQMASRLRRVFTESQVPVSFGFASDDAGSTSIDDLIVVADAQMYANKQSRRLLQRREVG</sequence>
<dbReference type="Gene3D" id="3.30.70.270">
    <property type="match status" value="1"/>
</dbReference>
<dbReference type="PANTHER" id="PTHR45138:SF9">
    <property type="entry name" value="DIGUANYLATE CYCLASE DGCM-RELATED"/>
    <property type="match status" value="1"/>
</dbReference>
<dbReference type="CDD" id="cd01949">
    <property type="entry name" value="GGDEF"/>
    <property type="match status" value="1"/>
</dbReference>
<dbReference type="SUPFAM" id="SSF55073">
    <property type="entry name" value="Nucleotide cyclase"/>
    <property type="match status" value="1"/>
</dbReference>
<dbReference type="InterPro" id="IPR043128">
    <property type="entry name" value="Rev_trsase/Diguanyl_cyclase"/>
</dbReference>
<protein>
    <submittedName>
        <fullName evidence="2">Diguanylate cyclase (GGDEF) domain-containing protein</fullName>
    </submittedName>
</protein>
<proteinExistence type="predicted"/>
<dbReference type="GO" id="GO:0052621">
    <property type="term" value="F:diguanylate cyclase activity"/>
    <property type="evidence" value="ECO:0007669"/>
    <property type="project" value="TreeGrafter"/>
</dbReference>
<dbReference type="EMBL" id="FQUL01000021">
    <property type="protein sequence ID" value="SHE74861.1"/>
    <property type="molecule type" value="Genomic_DNA"/>
</dbReference>
<dbReference type="Proteomes" id="UP000184295">
    <property type="component" value="Unassembled WGS sequence"/>
</dbReference>
<keyword evidence="3" id="KW-1185">Reference proteome</keyword>